<evidence type="ECO:0000256" key="8">
    <source>
        <dbReference type="RuleBase" id="RU365086"/>
    </source>
</evidence>
<dbReference type="GO" id="GO:0004343">
    <property type="term" value="F:glucosamine 6-phosphate N-acetyltransferase activity"/>
    <property type="evidence" value="ECO:0007669"/>
    <property type="project" value="UniProtKB-UniRule"/>
</dbReference>
<keyword evidence="11" id="KW-1185">Reference proteome</keyword>
<dbReference type="FunCoup" id="A0A448YMP7">
    <property type="interactions" value="476"/>
</dbReference>
<evidence type="ECO:0000256" key="4">
    <source>
        <dbReference type="ARBA" id="ARBA00022679"/>
    </source>
</evidence>
<evidence type="ECO:0000256" key="2">
    <source>
        <dbReference type="ARBA" id="ARBA00006048"/>
    </source>
</evidence>
<evidence type="ECO:0000256" key="5">
    <source>
        <dbReference type="ARBA" id="ARBA00023315"/>
    </source>
</evidence>
<comment type="pathway">
    <text evidence="1 8">Nucleotide-sugar biosynthesis; UDP-N-acetyl-alpha-D-glucosamine biosynthesis; N-acetyl-alpha-D-glucosamine 1-phosphate from alpha-D-glucosamine 6-phosphate (route I): step 1/2.</text>
</comment>
<dbReference type="Pfam" id="PF00583">
    <property type="entry name" value="Acetyltransf_1"/>
    <property type="match status" value="1"/>
</dbReference>
<name>A0A448YMP7_BRENA</name>
<dbReference type="GO" id="GO:0006048">
    <property type="term" value="P:UDP-N-acetylglucosamine biosynthetic process"/>
    <property type="evidence" value="ECO:0007669"/>
    <property type="project" value="UniProtKB-UniRule"/>
</dbReference>
<dbReference type="InterPro" id="IPR039143">
    <property type="entry name" value="GNPNAT1-like"/>
</dbReference>
<dbReference type="InParanoid" id="A0A448YMP7"/>
<gene>
    <name evidence="10" type="ORF">BRENAR_LOCUS2961</name>
</gene>
<evidence type="ECO:0000313" key="10">
    <source>
        <dbReference type="EMBL" id="VEU22229.1"/>
    </source>
</evidence>
<keyword evidence="4 8" id="KW-0808">Transferase</keyword>
<evidence type="ECO:0000256" key="6">
    <source>
        <dbReference type="ARBA" id="ARBA00048964"/>
    </source>
</evidence>
<comment type="catalytic activity">
    <reaction evidence="6 8">
        <text>D-glucosamine 6-phosphate + acetyl-CoA = N-acetyl-D-glucosamine 6-phosphate + CoA + H(+)</text>
        <dbReference type="Rhea" id="RHEA:10292"/>
        <dbReference type="ChEBI" id="CHEBI:15378"/>
        <dbReference type="ChEBI" id="CHEBI:57287"/>
        <dbReference type="ChEBI" id="CHEBI:57288"/>
        <dbReference type="ChEBI" id="CHEBI:57513"/>
        <dbReference type="ChEBI" id="CHEBI:58725"/>
        <dbReference type="EC" id="2.3.1.4"/>
    </reaction>
</comment>
<dbReference type="InterPro" id="IPR000182">
    <property type="entry name" value="GNAT_dom"/>
</dbReference>
<dbReference type="InterPro" id="IPR016181">
    <property type="entry name" value="Acyl_CoA_acyltransferase"/>
</dbReference>
<dbReference type="CDD" id="cd04301">
    <property type="entry name" value="NAT_SF"/>
    <property type="match status" value="1"/>
</dbReference>
<organism evidence="10 11">
    <name type="scientific">Brettanomyces naardenensis</name>
    <name type="common">Yeast</name>
    <dbReference type="NCBI Taxonomy" id="13370"/>
    <lineage>
        <taxon>Eukaryota</taxon>
        <taxon>Fungi</taxon>
        <taxon>Dikarya</taxon>
        <taxon>Ascomycota</taxon>
        <taxon>Saccharomycotina</taxon>
        <taxon>Pichiomycetes</taxon>
        <taxon>Pichiales</taxon>
        <taxon>Pichiaceae</taxon>
        <taxon>Brettanomyces</taxon>
    </lineage>
</organism>
<accession>A0A448YMP7</accession>
<reference evidence="10 11" key="1">
    <citation type="submission" date="2018-12" db="EMBL/GenBank/DDBJ databases">
        <authorList>
            <person name="Tiukova I."/>
            <person name="Dainat J."/>
        </authorList>
    </citation>
    <scope>NUCLEOTIDE SEQUENCE [LARGE SCALE GENOMIC DNA]</scope>
</reference>
<dbReference type="OrthoDB" id="10039976at2759"/>
<evidence type="ECO:0000256" key="1">
    <source>
        <dbReference type="ARBA" id="ARBA00004832"/>
    </source>
</evidence>
<dbReference type="STRING" id="13370.A0A448YMP7"/>
<dbReference type="EC" id="2.3.1.4" evidence="3 8"/>
<evidence type="ECO:0000313" key="11">
    <source>
        <dbReference type="Proteomes" id="UP000290900"/>
    </source>
</evidence>
<dbReference type="SUPFAM" id="SSF55729">
    <property type="entry name" value="Acyl-CoA N-acyltransferases (Nat)"/>
    <property type="match status" value="1"/>
</dbReference>
<dbReference type="PROSITE" id="PS51186">
    <property type="entry name" value="GNAT"/>
    <property type="match status" value="1"/>
</dbReference>
<evidence type="ECO:0000256" key="7">
    <source>
        <dbReference type="ARBA" id="ARBA00069869"/>
    </source>
</evidence>
<dbReference type="Gene3D" id="3.40.630.30">
    <property type="match status" value="1"/>
</dbReference>
<dbReference type="UniPathway" id="UPA00113">
    <property type="reaction ID" value="UER00529"/>
</dbReference>
<comment type="similarity">
    <text evidence="2 8">Belongs to the acetyltransferase family. GNA1 subfamily.</text>
</comment>
<dbReference type="AlphaFoldDB" id="A0A448YMP7"/>
<dbReference type="PANTHER" id="PTHR13355">
    <property type="entry name" value="GLUCOSAMINE 6-PHOSPHATE N-ACETYLTRANSFERASE"/>
    <property type="match status" value="1"/>
</dbReference>
<feature type="domain" description="N-acetyltransferase" evidence="9">
    <location>
        <begin position="19"/>
        <end position="161"/>
    </location>
</feature>
<dbReference type="Proteomes" id="UP000290900">
    <property type="component" value="Unassembled WGS sequence"/>
</dbReference>
<protein>
    <recommendedName>
        <fullName evidence="7 8">Glucosamine 6-phosphate N-acetyltransferase</fullName>
        <ecNumber evidence="3 8">2.3.1.4</ecNumber>
    </recommendedName>
</protein>
<dbReference type="EMBL" id="CAACVR010000021">
    <property type="protein sequence ID" value="VEU22229.1"/>
    <property type="molecule type" value="Genomic_DNA"/>
</dbReference>
<keyword evidence="5 8" id="KW-0012">Acyltransferase</keyword>
<sequence>MTQSYAKSSLEIPALPEGYQIRRINADDYERGALETLKTLTTVGKISKEEFTELINTWDKNPEIYHTLLVLNPSGKVAAIGSIIVESKLIHKCGKVGHIEDIAVNRNEQGKKLGLTLIRRLINIGAEAGCYKVILDCDPANELFYVKCGLSRTGVEMQFRF</sequence>
<evidence type="ECO:0000259" key="9">
    <source>
        <dbReference type="PROSITE" id="PS51186"/>
    </source>
</evidence>
<proteinExistence type="inferred from homology"/>
<dbReference type="FunFam" id="3.40.630.30:FF:000136">
    <property type="entry name" value="Glucosamine 6-phosphate N-acetyltransferase"/>
    <property type="match status" value="1"/>
</dbReference>
<dbReference type="PANTHER" id="PTHR13355:SF11">
    <property type="entry name" value="GLUCOSAMINE 6-PHOSPHATE N-ACETYLTRANSFERASE"/>
    <property type="match status" value="1"/>
</dbReference>
<evidence type="ECO:0000256" key="3">
    <source>
        <dbReference type="ARBA" id="ARBA00012703"/>
    </source>
</evidence>